<evidence type="ECO:0000313" key="3">
    <source>
        <dbReference type="Proteomes" id="UP001156196"/>
    </source>
</evidence>
<proteinExistence type="predicted"/>
<feature type="transmembrane region" description="Helical" evidence="1">
    <location>
        <begin position="118"/>
        <end position="143"/>
    </location>
</feature>
<protein>
    <recommendedName>
        <fullName evidence="4">Glycerophosphoryl diester phosphodiesterase membrane domain-containing protein</fullName>
    </recommendedName>
</protein>
<name>A0AAX3E8B5_9EURY</name>
<organism evidence="2 3">
    <name type="scientific">Methanoculleus submarinus</name>
    <dbReference type="NCBI Taxonomy" id="204050"/>
    <lineage>
        <taxon>Archaea</taxon>
        <taxon>Methanobacteriati</taxon>
        <taxon>Methanobacteriota</taxon>
        <taxon>Stenosarchaea group</taxon>
        <taxon>Methanomicrobia</taxon>
        <taxon>Methanomicrobiales</taxon>
        <taxon>Methanomicrobiaceae</taxon>
        <taxon>Methanoculleus</taxon>
    </lineage>
</organism>
<feature type="transmembrane region" description="Helical" evidence="1">
    <location>
        <begin position="29"/>
        <end position="47"/>
    </location>
</feature>
<feature type="transmembrane region" description="Helical" evidence="1">
    <location>
        <begin position="265"/>
        <end position="290"/>
    </location>
</feature>
<sequence>MPEEMYALSRLDETFDRTKSLLWPPLRGVWLRLTVIALFVGGSLDLLSNFDPYLVVSFVLGSIISVMPPIVAVALVGIALLWWIIGTVLQFVFVDMLSTGDIRIRRFFRERLGKGVRLFLFQVALTLLPALAGTAFLVALLGFGRGGGSVPSIPFYVFIPVMMGVTFLFRIILLLTTDFVVPIMIREDCGAIKGWKRMIGMISAKFLQIVVYVVGRLTLGFIAGIVCTILIALALVVTAIPFVLIGTAMFGPFQTGNYMSFLPLLVPYLIIAIPVVLLIMVPFVTFFRYYGLLVLEGLAPEYRLLPE</sequence>
<feature type="transmembrane region" description="Helical" evidence="1">
    <location>
        <begin position="221"/>
        <end position="244"/>
    </location>
</feature>
<dbReference type="GeneID" id="76731549"/>
<keyword evidence="3" id="KW-1185">Reference proteome</keyword>
<feature type="transmembrane region" description="Helical" evidence="1">
    <location>
        <begin position="155"/>
        <end position="177"/>
    </location>
</feature>
<evidence type="ECO:0008006" key="4">
    <source>
        <dbReference type="Google" id="ProtNLM"/>
    </source>
</evidence>
<dbReference type="Pfam" id="PF24400">
    <property type="entry name" value="DUF7544"/>
    <property type="match status" value="1"/>
</dbReference>
<dbReference type="GeneID" id="4846411"/>
<dbReference type="KEGG" id="msum:OH143_11615"/>
<keyword evidence="1" id="KW-0472">Membrane</keyword>
<keyword evidence="1" id="KW-1133">Transmembrane helix</keyword>
<dbReference type="AlphaFoldDB" id="A0AAX3E8B5"/>
<dbReference type="RefSeq" id="WP_011843821.1">
    <property type="nucleotide sequence ID" value="NZ_CP109831.1"/>
</dbReference>
<gene>
    <name evidence="2" type="ORF">OH143_11615</name>
</gene>
<feature type="transmembrane region" description="Helical" evidence="1">
    <location>
        <begin position="54"/>
        <end position="74"/>
    </location>
</feature>
<dbReference type="InterPro" id="IPR055966">
    <property type="entry name" value="DUF7544"/>
</dbReference>
<accession>A0AAX3E8B5</accession>
<dbReference type="EMBL" id="CP109831">
    <property type="protein sequence ID" value="UYU18337.1"/>
    <property type="molecule type" value="Genomic_DNA"/>
</dbReference>
<evidence type="ECO:0000313" key="2">
    <source>
        <dbReference type="EMBL" id="UYU18337.1"/>
    </source>
</evidence>
<keyword evidence="1" id="KW-0812">Transmembrane</keyword>
<feature type="transmembrane region" description="Helical" evidence="1">
    <location>
        <begin position="80"/>
        <end position="97"/>
    </location>
</feature>
<reference evidence="2" key="1">
    <citation type="submission" date="2022-10" db="EMBL/GenBank/DDBJ databases">
        <title>Complete genome of Methanoculleus submarinus DSM 15122.</title>
        <authorList>
            <person name="Chen S.-C."/>
            <person name="Lai S.-J."/>
            <person name="You Y.-T."/>
        </authorList>
    </citation>
    <scope>NUCLEOTIDE SEQUENCE</scope>
    <source>
        <strain evidence="2">DSM 15122</strain>
    </source>
</reference>
<dbReference type="Proteomes" id="UP001156196">
    <property type="component" value="Chromosome"/>
</dbReference>
<evidence type="ECO:0000256" key="1">
    <source>
        <dbReference type="SAM" id="Phobius"/>
    </source>
</evidence>